<keyword evidence="2" id="KW-1185">Reference proteome</keyword>
<evidence type="ECO:0000313" key="2">
    <source>
        <dbReference type="Proteomes" id="UP000887566"/>
    </source>
</evidence>
<feature type="repeat" description="TPR" evidence="1">
    <location>
        <begin position="140"/>
        <end position="173"/>
    </location>
</feature>
<proteinExistence type="predicted"/>
<dbReference type="Pfam" id="PF13181">
    <property type="entry name" value="TPR_8"/>
    <property type="match status" value="1"/>
</dbReference>
<accession>A0A914W3B1</accession>
<dbReference type="PANTHER" id="PTHR23082:SF0">
    <property type="entry name" value="GENERAL TRANSCRIPTION FACTOR 3C POLYPEPTIDE 3"/>
    <property type="match status" value="1"/>
</dbReference>
<dbReference type="GO" id="GO:0006383">
    <property type="term" value="P:transcription by RNA polymerase III"/>
    <property type="evidence" value="ECO:0007669"/>
    <property type="project" value="InterPro"/>
</dbReference>
<dbReference type="Gene3D" id="1.25.40.10">
    <property type="entry name" value="Tetratricopeptide repeat domain"/>
    <property type="match status" value="2"/>
</dbReference>
<evidence type="ECO:0000256" key="1">
    <source>
        <dbReference type="PROSITE-ProRule" id="PRU00339"/>
    </source>
</evidence>
<dbReference type="GO" id="GO:0000127">
    <property type="term" value="C:transcription factor TFIIIC complex"/>
    <property type="evidence" value="ECO:0007669"/>
    <property type="project" value="TreeGrafter"/>
</dbReference>
<dbReference type="PROSITE" id="PS50005">
    <property type="entry name" value="TPR"/>
    <property type="match status" value="1"/>
</dbReference>
<dbReference type="InterPro" id="IPR019734">
    <property type="entry name" value="TPR_rpt"/>
</dbReference>
<dbReference type="SUPFAM" id="SSF48452">
    <property type="entry name" value="TPR-like"/>
    <property type="match status" value="1"/>
</dbReference>
<organism evidence="2 3">
    <name type="scientific">Plectus sambesii</name>
    <dbReference type="NCBI Taxonomy" id="2011161"/>
    <lineage>
        <taxon>Eukaryota</taxon>
        <taxon>Metazoa</taxon>
        <taxon>Ecdysozoa</taxon>
        <taxon>Nematoda</taxon>
        <taxon>Chromadorea</taxon>
        <taxon>Plectida</taxon>
        <taxon>Plectina</taxon>
        <taxon>Plectoidea</taxon>
        <taxon>Plectidae</taxon>
        <taxon>Plectus</taxon>
    </lineage>
</organism>
<dbReference type="InterPro" id="IPR039340">
    <property type="entry name" value="Tfc4/TFIIIC-102/Sfc4"/>
</dbReference>
<dbReference type="WBParaSite" id="PSAMB.scaffold2964size20361.g19748.t1">
    <property type="protein sequence ID" value="PSAMB.scaffold2964size20361.g19748.t1"/>
    <property type="gene ID" value="PSAMB.scaffold2964size20361.g19748"/>
</dbReference>
<sequence length="574" mass="65589">MWMRLGGRYKEAAQAVFIHAAGDLDALDAVGEPAVLVVSNPTGPGYTVADPFPPDTVHEYRVSDRLPTSLLARVIVCFIRLSRWDLAEPLLTEMNKRESSSTCEESYLEVARAFQATNALELAQKFGENLLGQDVFADSPAVWLAYADILHDRRKLQPAVDAFKRVVELAPTHVDARIKLSTLQQELGMPDQALDTLRDYDLDECTELPDERLLQRQADMLFTRKLHDQFARCARMLVTPYFFEIHRLALDRVRRERSIAGNVSMLLRTAAMDALRGSPLERFVKRMGPGAVDRQRVLNADQLHDYCLKLVEVLFSKQLYSEMLSVCCYAYMQPMLTSSGRTRTFDGLLLLAAIKAQAWNVAFEYLRGVQAPLENRSNRLWNAFNAVFVNFQDMRYHRYIMRALYKEPGNLALTTLSGNNSLISGSYRHALGEYLRVWQKLPDDPLICLLLGLTFVHMASKKDVSKRHQVALRGVAFLNKYERARGVKQEVWYNLGRAFHQLNILYAAVHFYKKVFDSEAPPVVRYDEETGEMKREIAEEYDLKPLAAHNLALIYQTSGNRHLARQVLEKYCIV</sequence>
<reference evidence="3" key="1">
    <citation type="submission" date="2022-11" db="UniProtKB">
        <authorList>
            <consortium name="WormBaseParasite"/>
        </authorList>
    </citation>
    <scope>IDENTIFICATION</scope>
</reference>
<dbReference type="InterPro" id="IPR011990">
    <property type="entry name" value="TPR-like_helical_dom_sf"/>
</dbReference>
<dbReference type="AlphaFoldDB" id="A0A914W3B1"/>
<evidence type="ECO:0000313" key="3">
    <source>
        <dbReference type="WBParaSite" id="PSAMB.scaffold2964size20361.g19748.t1"/>
    </source>
</evidence>
<keyword evidence="1" id="KW-0802">TPR repeat</keyword>
<protein>
    <submittedName>
        <fullName evidence="3">General transcription factor 3C polypeptide 3</fullName>
    </submittedName>
</protein>
<name>A0A914W3B1_9BILA</name>
<dbReference type="PANTHER" id="PTHR23082">
    <property type="entry name" value="TRANSCRIPTION INITIATION FACTOR IIIC TFIIIC , POLYPEPTIDE 3-RELATED"/>
    <property type="match status" value="1"/>
</dbReference>
<dbReference type="Proteomes" id="UP000887566">
    <property type="component" value="Unplaced"/>
</dbReference>